<dbReference type="AlphaFoldDB" id="A0A6L2Q830"/>
<keyword evidence="3" id="KW-1185">Reference proteome</keyword>
<accession>A0A6L2Q830</accession>
<dbReference type="OrthoDB" id="6155966at2759"/>
<sequence>MPRSFLIKTLRTVESPPPVPPPNYSPPPSQRPPSPRSTSESPPRCCGNRHSSAFSLVSPREARMKEAAATVRGGGALLCGSPLSPLVPVAYPPYLWPPLPGLFLPYSPLNLHRPPEALSPESAGSVDRGYTPEKAKLAEDDVPLNLCTKPRRPLGIWSPASLCEQELKDDDEQAHVTQSRRLQGEGRCSSSSWDADPHPAARVPAPTTTSSSSSERTFQ</sequence>
<feature type="compositionally biased region" description="Pro residues" evidence="1">
    <location>
        <begin position="15"/>
        <end position="35"/>
    </location>
</feature>
<feature type="compositionally biased region" description="Low complexity" evidence="1">
    <location>
        <begin position="207"/>
        <end position="219"/>
    </location>
</feature>
<proteinExistence type="predicted"/>
<feature type="non-terminal residue" evidence="2">
    <location>
        <position position="219"/>
    </location>
</feature>
<evidence type="ECO:0000313" key="2">
    <source>
        <dbReference type="EMBL" id="GFG39692.1"/>
    </source>
</evidence>
<evidence type="ECO:0000313" key="3">
    <source>
        <dbReference type="Proteomes" id="UP000502823"/>
    </source>
</evidence>
<dbReference type="InParanoid" id="A0A6L2Q830"/>
<name>A0A6L2Q830_COPFO</name>
<reference evidence="3" key="1">
    <citation type="submission" date="2020-01" db="EMBL/GenBank/DDBJ databases">
        <title>Draft genome sequence of the Termite Coptotermes fromosanus.</title>
        <authorList>
            <person name="Itakura S."/>
            <person name="Yosikawa Y."/>
            <person name="Umezawa K."/>
        </authorList>
    </citation>
    <scope>NUCLEOTIDE SEQUENCE [LARGE SCALE GENOMIC DNA]</scope>
</reference>
<feature type="region of interest" description="Disordered" evidence="1">
    <location>
        <begin position="167"/>
        <end position="219"/>
    </location>
</feature>
<comment type="caution">
    <text evidence="2">The sequence shown here is derived from an EMBL/GenBank/DDBJ whole genome shotgun (WGS) entry which is preliminary data.</text>
</comment>
<feature type="region of interest" description="Disordered" evidence="1">
    <location>
        <begin position="1"/>
        <end position="59"/>
    </location>
</feature>
<gene>
    <name evidence="2" type="ORF">Cfor_05239</name>
</gene>
<dbReference type="Proteomes" id="UP000502823">
    <property type="component" value="Unassembled WGS sequence"/>
</dbReference>
<organism evidence="2 3">
    <name type="scientific">Coptotermes formosanus</name>
    <name type="common">Formosan subterranean termite</name>
    <dbReference type="NCBI Taxonomy" id="36987"/>
    <lineage>
        <taxon>Eukaryota</taxon>
        <taxon>Metazoa</taxon>
        <taxon>Ecdysozoa</taxon>
        <taxon>Arthropoda</taxon>
        <taxon>Hexapoda</taxon>
        <taxon>Insecta</taxon>
        <taxon>Pterygota</taxon>
        <taxon>Neoptera</taxon>
        <taxon>Polyneoptera</taxon>
        <taxon>Dictyoptera</taxon>
        <taxon>Blattodea</taxon>
        <taxon>Blattoidea</taxon>
        <taxon>Termitoidae</taxon>
        <taxon>Rhinotermitidae</taxon>
        <taxon>Coptotermes</taxon>
    </lineage>
</organism>
<evidence type="ECO:0000256" key="1">
    <source>
        <dbReference type="SAM" id="MobiDB-lite"/>
    </source>
</evidence>
<dbReference type="EMBL" id="BLKM01000971">
    <property type="protein sequence ID" value="GFG39692.1"/>
    <property type="molecule type" value="Genomic_DNA"/>
</dbReference>
<protein>
    <submittedName>
        <fullName evidence="2">Uncharacterized protein</fullName>
    </submittedName>
</protein>